<accession>A0A9Q5ZD52</accession>
<dbReference type="EMBL" id="LAHD01000028">
    <property type="protein sequence ID" value="PHK04191.1"/>
    <property type="molecule type" value="Genomic_DNA"/>
</dbReference>
<evidence type="ECO:0000313" key="3">
    <source>
        <dbReference type="Proteomes" id="UP000222310"/>
    </source>
</evidence>
<proteinExistence type="predicted"/>
<evidence type="ECO:0000256" key="1">
    <source>
        <dbReference type="SAM" id="MobiDB-lite"/>
    </source>
</evidence>
<gene>
    <name evidence="2" type="ORF">VF08_12250</name>
</gene>
<organism evidence="2 3">
    <name type="scientific">Nostoc linckia z8</name>
    <dbReference type="NCBI Taxonomy" id="1628746"/>
    <lineage>
        <taxon>Bacteria</taxon>
        <taxon>Bacillati</taxon>
        <taxon>Cyanobacteriota</taxon>
        <taxon>Cyanophyceae</taxon>
        <taxon>Nostocales</taxon>
        <taxon>Nostocaceae</taxon>
        <taxon>Nostoc</taxon>
    </lineage>
</organism>
<feature type="region of interest" description="Disordered" evidence="1">
    <location>
        <begin position="19"/>
        <end position="40"/>
    </location>
</feature>
<sequence length="69" mass="7961">MEKMGRLLRQGKRLMVRPFDKAQDRQAHQPGKGKRNKFNLSPFPLAPFPFPIPNAPCPMPNAQRLMTNF</sequence>
<name>A0A9Q5ZD52_NOSLI</name>
<protein>
    <submittedName>
        <fullName evidence="2">Uncharacterized protein</fullName>
    </submittedName>
</protein>
<dbReference type="Proteomes" id="UP000222310">
    <property type="component" value="Unassembled WGS sequence"/>
</dbReference>
<comment type="caution">
    <text evidence="2">The sequence shown here is derived from an EMBL/GenBank/DDBJ whole genome shotgun (WGS) entry which is preliminary data.</text>
</comment>
<dbReference type="AlphaFoldDB" id="A0A9Q5ZD52"/>
<reference evidence="2 3" key="1">
    <citation type="submission" date="2015-02" db="EMBL/GenBank/DDBJ databases">
        <title>Nostoc linckia genome annotation.</title>
        <authorList>
            <person name="Zhou Z."/>
        </authorList>
    </citation>
    <scope>NUCLEOTIDE SEQUENCE [LARGE SCALE GENOMIC DNA]</scope>
    <source>
        <strain evidence="3">z8</strain>
    </source>
</reference>
<evidence type="ECO:0000313" key="2">
    <source>
        <dbReference type="EMBL" id="PHK04191.1"/>
    </source>
</evidence>